<sequence>MTKEQAYLQAKKTLRQAGKESPAFDAVCLCRKVFGLDRAGLAVHGQEAAPDADARELQRLAALRAGGEPLQYLLGVWPFLELELAVGEGVLCPREETELLVRTAAQRLPQGGRVLDLCAGSGAVGLGLASLRPDLTVFCGEKFDGALRYLRENCCKYANLHVQPLQLDAFSTEDAAACGKLDGFLCNPPYVEENEIPQLQPELHFEPETALDGGEDGLRFYRAIAQIWVPQVKPGGLCAVEIGESQAASVSGLFQSAGLRDVAVCRDFNAFDRVVYGFRGEKLV</sequence>
<dbReference type="Pfam" id="PF17827">
    <property type="entry name" value="PrmC_N"/>
    <property type="match status" value="1"/>
</dbReference>
<evidence type="ECO:0000256" key="1">
    <source>
        <dbReference type="ARBA" id="ARBA00012771"/>
    </source>
</evidence>
<dbReference type="GO" id="GO:0102559">
    <property type="term" value="F:peptide chain release factor N(5)-glutamine methyltransferase activity"/>
    <property type="evidence" value="ECO:0007669"/>
    <property type="project" value="UniProtKB-EC"/>
</dbReference>
<dbReference type="NCBIfam" id="TIGR03534">
    <property type="entry name" value="RF_mod_PrmC"/>
    <property type="match status" value="1"/>
</dbReference>
<organism evidence="8 9">
    <name type="scientific">Caproicibacterium argilliputei</name>
    <dbReference type="NCBI Taxonomy" id="3030016"/>
    <lineage>
        <taxon>Bacteria</taxon>
        <taxon>Bacillati</taxon>
        <taxon>Bacillota</taxon>
        <taxon>Clostridia</taxon>
        <taxon>Eubacteriales</taxon>
        <taxon>Oscillospiraceae</taxon>
        <taxon>Caproicibacterium</taxon>
    </lineage>
</organism>
<name>A0AA97DA18_9FIRM</name>
<dbReference type="Gene3D" id="3.40.50.150">
    <property type="entry name" value="Vaccinia Virus protein VP39"/>
    <property type="match status" value="1"/>
</dbReference>
<dbReference type="Pfam" id="PF05175">
    <property type="entry name" value="MTS"/>
    <property type="match status" value="1"/>
</dbReference>
<dbReference type="CDD" id="cd02440">
    <property type="entry name" value="AdoMet_MTases"/>
    <property type="match status" value="1"/>
</dbReference>
<keyword evidence="3 8" id="KW-0808">Transferase</keyword>
<keyword evidence="9" id="KW-1185">Reference proteome</keyword>
<evidence type="ECO:0000256" key="5">
    <source>
        <dbReference type="ARBA" id="ARBA00048391"/>
    </source>
</evidence>
<protein>
    <recommendedName>
        <fullName evidence="1">peptide chain release factor N(5)-glutamine methyltransferase</fullName>
        <ecNumber evidence="1">2.1.1.297</ecNumber>
    </recommendedName>
</protein>
<keyword evidence="4" id="KW-0949">S-adenosyl-L-methionine</keyword>
<accession>A0AA97DA18</accession>
<dbReference type="Gene3D" id="1.10.8.10">
    <property type="entry name" value="DNA helicase RuvA subunit, C-terminal domain"/>
    <property type="match status" value="1"/>
</dbReference>
<proteinExistence type="predicted"/>
<dbReference type="PANTHER" id="PTHR18895:SF74">
    <property type="entry name" value="MTRF1L RELEASE FACTOR GLUTAMINE METHYLTRANSFERASE"/>
    <property type="match status" value="1"/>
</dbReference>
<evidence type="ECO:0000313" key="9">
    <source>
        <dbReference type="Proteomes" id="UP001300604"/>
    </source>
</evidence>
<dbReference type="InterPro" id="IPR007848">
    <property type="entry name" value="Small_mtfrase_dom"/>
</dbReference>
<gene>
    <name evidence="8" type="primary">prmC</name>
    <name evidence="8" type="ORF">PXC00_01280</name>
</gene>
<dbReference type="InterPro" id="IPR029063">
    <property type="entry name" value="SAM-dependent_MTases_sf"/>
</dbReference>
<evidence type="ECO:0000259" key="7">
    <source>
        <dbReference type="Pfam" id="PF17827"/>
    </source>
</evidence>
<reference evidence="9" key="3">
    <citation type="submission" date="2024-06" db="EMBL/GenBank/DDBJ databases">
        <authorList>
            <person name="Zeng C."/>
        </authorList>
    </citation>
    <scope>NUCLEOTIDE SEQUENCE [LARGE SCALE GENOMIC DNA]</scope>
    <source>
        <strain evidence="9">ZCY20-5</strain>
    </source>
</reference>
<dbReference type="AlphaFoldDB" id="A0AA97DA18"/>
<dbReference type="InterPro" id="IPR004556">
    <property type="entry name" value="HemK-like"/>
</dbReference>
<feature type="domain" description="Methyltransferase small" evidence="6">
    <location>
        <begin position="97"/>
        <end position="195"/>
    </location>
</feature>
<evidence type="ECO:0000256" key="2">
    <source>
        <dbReference type="ARBA" id="ARBA00022603"/>
    </source>
</evidence>
<dbReference type="InterPro" id="IPR050320">
    <property type="entry name" value="N5-glutamine_MTase"/>
</dbReference>
<dbReference type="Proteomes" id="UP001300604">
    <property type="component" value="Chromosome"/>
</dbReference>
<evidence type="ECO:0000259" key="6">
    <source>
        <dbReference type="Pfam" id="PF05175"/>
    </source>
</evidence>
<reference evidence="8 9" key="1">
    <citation type="submission" date="2024-06" db="EMBL/GenBank/DDBJ databases">
        <title>Caproicibacterium argilliputei sp. nov, a novel caproic acid producing anaerobic bacterium isolated from pit mud.</title>
        <authorList>
            <person name="Xia S."/>
        </authorList>
    </citation>
    <scope>NUCLEOTIDE SEQUENCE [LARGE SCALE GENOMIC DNA]</scope>
    <source>
        <strain evidence="8 9">ZCY20-5</strain>
    </source>
</reference>
<dbReference type="RefSeq" id="WP_275844610.1">
    <property type="nucleotide sequence ID" value="NZ_CP135996.1"/>
</dbReference>
<evidence type="ECO:0000313" key="8">
    <source>
        <dbReference type="EMBL" id="WOC32529.1"/>
    </source>
</evidence>
<dbReference type="KEGG" id="carl:PXC00_01280"/>
<reference evidence="9" key="2">
    <citation type="submission" date="2024-06" db="EMBL/GenBank/DDBJ databases">
        <title>Caproicibacterium argilliputei sp. nov, a novel caproic acid producing anaerobic bacterium isolated from pit mud.</title>
        <authorList>
            <person name="Zeng C."/>
        </authorList>
    </citation>
    <scope>NUCLEOTIDE SEQUENCE [LARGE SCALE GENOMIC DNA]</scope>
    <source>
        <strain evidence="9">ZCY20-5</strain>
    </source>
</reference>
<dbReference type="SUPFAM" id="SSF53335">
    <property type="entry name" value="S-adenosyl-L-methionine-dependent methyltransferases"/>
    <property type="match status" value="1"/>
</dbReference>
<evidence type="ECO:0000256" key="3">
    <source>
        <dbReference type="ARBA" id="ARBA00022679"/>
    </source>
</evidence>
<dbReference type="EC" id="2.1.1.297" evidence="1"/>
<keyword evidence="2 8" id="KW-0489">Methyltransferase</keyword>
<dbReference type="EMBL" id="CP135996">
    <property type="protein sequence ID" value="WOC32529.1"/>
    <property type="molecule type" value="Genomic_DNA"/>
</dbReference>
<comment type="catalytic activity">
    <reaction evidence="5">
        <text>L-glutaminyl-[peptide chain release factor] + S-adenosyl-L-methionine = N(5)-methyl-L-glutaminyl-[peptide chain release factor] + S-adenosyl-L-homocysteine + H(+)</text>
        <dbReference type="Rhea" id="RHEA:42896"/>
        <dbReference type="Rhea" id="RHEA-COMP:10271"/>
        <dbReference type="Rhea" id="RHEA-COMP:10272"/>
        <dbReference type="ChEBI" id="CHEBI:15378"/>
        <dbReference type="ChEBI" id="CHEBI:30011"/>
        <dbReference type="ChEBI" id="CHEBI:57856"/>
        <dbReference type="ChEBI" id="CHEBI:59789"/>
        <dbReference type="ChEBI" id="CHEBI:61891"/>
        <dbReference type="EC" id="2.1.1.297"/>
    </reaction>
</comment>
<evidence type="ECO:0000256" key="4">
    <source>
        <dbReference type="ARBA" id="ARBA00022691"/>
    </source>
</evidence>
<feature type="domain" description="Release factor glutamine methyltransferase N-terminal" evidence="7">
    <location>
        <begin position="5"/>
        <end position="75"/>
    </location>
</feature>
<dbReference type="InterPro" id="IPR019874">
    <property type="entry name" value="RF_methyltr_PrmC"/>
</dbReference>
<dbReference type="GO" id="GO:0032259">
    <property type="term" value="P:methylation"/>
    <property type="evidence" value="ECO:0007669"/>
    <property type="project" value="UniProtKB-KW"/>
</dbReference>
<dbReference type="NCBIfam" id="TIGR00536">
    <property type="entry name" value="hemK_fam"/>
    <property type="match status" value="1"/>
</dbReference>
<dbReference type="InterPro" id="IPR040758">
    <property type="entry name" value="PrmC_N"/>
</dbReference>
<dbReference type="PANTHER" id="PTHR18895">
    <property type="entry name" value="HEMK METHYLTRANSFERASE"/>
    <property type="match status" value="1"/>
</dbReference>